<dbReference type="PATRIC" id="fig|565050.3.peg.1197"/>
<dbReference type="GeneID" id="7333608"/>
<gene>
    <name evidence="3" type="ordered locus">CCNA_01215</name>
</gene>
<evidence type="ECO:0000313" key="4">
    <source>
        <dbReference type="Proteomes" id="UP000001364"/>
    </source>
</evidence>
<organism evidence="3 4">
    <name type="scientific">Caulobacter vibrioides (strain NA1000 / CB15N)</name>
    <name type="common">Caulobacter crescentus</name>
    <dbReference type="NCBI Taxonomy" id="565050"/>
    <lineage>
        <taxon>Bacteria</taxon>
        <taxon>Pseudomonadati</taxon>
        <taxon>Pseudomonadota</taxon>
        <taxon>Alphaproteobacteria</taxon>
        <taxon>Caulobacterales</taxon>
        <taxon>Caulobacteraceae</taxon>
        <taxon>Caulobacter</taxon>
    </lineage>
</organism>
<proteinExistence type="predicted"/>
<dbReference type="SMR" id="A0A0H3C7E5"/>
<accession>A0A0H3C7E5</accession>
<dbReference type="KEGG" id="ccs:CCNA_01215"/>
<dbReference type="InterPro" id="IPR036265">
    <property type="entry name" value="HIT-like_sf"/>
</dbReference>
<comment type="caution">
    <text evidence="1">Lacks conserved residue(s) required for the propagation of feature annotation.</text>
</comment>
<evidence type="ECO:0000313" key="3">
    <source>
        <dbReference type="EMBL" id="ACL94680.1"/>
    </source>
</evidence>
<dbReference type="Proteomes" id="UP000001364">
    <property type="component" value="Chromosome"/>
</dbReference>
<dbReference type="InterPro" id="IPR011146">
    <property type="entry name" value="HIT-like"/>
</dbReference>
<sequence>MTNPTALAFGYPASKVAETDHWLVLVRPKQPTFGSLVLVCKEAVQAFSDVSPAAFADLQVAVSGIERLLKTQVDYEKINYLMLMMVDKDVHFHVLPRYAGTREHEGASFPDAGWPAAPALGAAVELTPDAVERLAARFSKAWNAA</sequence>
<dbReference type="OrthoDB" id="9784774at2"/>
<dbReference type="RefSeq" id="WP_010919041.1">
    <property type="nucleotide sequence ID" value="NC_011916.1"/>
</dbReference>
<protein>
    <submittedName>
        <fullName evidence="3">Histidine triad (HIT) hydrolase</fullName>
    </submittedName>
</protein>
<feature type="domain" description="HIT" evidence="2">
    <location>
        <begin position="1"/>
        <end position="104"/>
    </location>
</feature>
<dbReference type="RefSeq" id="YP_002516588.1">
    <property type="nucleotide sequence ID" value="NC_011916.1"/>
</dbReference>
<dbReference type="Gene3D" id="3.30.428.10">
    <property type="entry name" value="HIT-like"/>
    <property type="match status" value="1"/>
</dbReference>
<dbReference type="Pfam" id="PF01230">
    <property type="entry name" value="HIT"/>
    <property type="match status" value="1"/>
</dbReference>
<name>A0A0H3C7E5_CAUVN</name>
<dbReference type="GO" id="GO:0016787">
    <property type="term" value="F:hydrolase activity"/>
    <property type="evidence" value="ECO:0007669"/>
    <property type="project" value="UniProtKB-KW"/>
</dbReference>
<evidence type="ECO:0000256" key="1">
    <source>
        <dbReference type="PROSITE-ProRule" id="PRU00464"/>
    </source>
</evidence>
<dbReference type="AlphaFoldDB" id="A0A0H3C7E5"/>
<evidence type="ECO:0000259" key="2">
    <source>
        <dbReference type="PROSITE" id="PS51084"/>
    </source>
</evidence>
<dbReference type="SUPFAM" id="SSF54197">
    <property type="entry name" value="HIT-like"/>
    <property type="match status" value="1"/>
</dbReference>
<keyword evidence="4" id="KW-1185">Reference proteome</keyword>
<dbReference type="HOGENOM" id="CLU_137753_0_0_5"/>
<keyword evidence="3" id="KW-0378">Hydrolase</keyword>
<reference evidence="3 4" key="1">
    <citation type="journal article" date="2010" name="J. Bacteriol.">
        <title>The genetic basis of laboratory adaptation in Caulobacter crescentus.</title>
        <authorList>
            <person name="Marks M.E."/>
            <person name="Castro-Rojas C.M."/>
            <person name="Teiling C."/>
            <person name="Du L."/>
            <person name="Kapatral V."/>
            <person name="Walunas T.L."/>
            <person name="Crosson S."/>
        </authorList>
    </citation>
    <scope>NUCLEOTIDE SEQUENCE [LARGE SCALE GENOMIC DNA]</scope>
    <source>
        <strain evidence="4">NA1000 / CB15N</strain>
    </source>
</reference>
<dbReference type="EMBL" id="CP001340">
    <property type="protein sequence ID" value="ACL94680.1"/>
    <property type="molecule type" value="Genomic_DNA"/>
</dbReference>
<dbReference type="PROSITE" id="PS51084">
    <property type="entry name" value="HIT_2"/>
    <property type="match status" value="1"/>
</dbReference>